<keyword evidence="3" id="KW-0677">Repeat</keyword>
<gene>
    <name evidence="6" type="ORF">DD238_000680</name>
</gene>
<evidence type="ECO:0000313" key="6">
    <source>
        <dbReference type="EMBL" id="RMX69996.1"/>
    </source>
</evidence>
<accession>A0A3M6VVP2</accession>
<feature type="region of interest" description="Disordered" evidence="5">
    <location>
        <begin position="218"/>
        <end position="281"/>
    </location>
</feature>
<evidence type="ECO:0000256" key="1">
    <source>
        <dbReference type="ARBA" id="ARBA00004123"/>
    </source>
</evidence>
<feature type="region of interest" description="Disordered" evidence="5">
    <location>
        <begin position="739"/>
        <end position="764"/>
    </location>
</feature>
<dbReference type="Proteomes" id="UP000282087">
    <property type="component" value="Unassembled WGS sequence"/>
</dbReference>
<reference evidence="6 7" key="1">
    <citation type="submission" date="2018-06" db="EMBL/GenBank/DDBJ databases">
        <title>Comparative genomics of downy mildews reveals potential adaptations to biotrophy.</title>
        <authorList>
            <person name="Fletcher K."/>
            <person name="Klosterman S.J."/>
            <person name="Derevnina L."/>
            <person name="Martin F."/>
            <person name="Koike S."/>
            <person name="Reyes Chin-Wo S."/>
            <person name="Mou B."/>
            <person name="Michelmore R."/>
        </authorList>
    </citation>
    <scope>NUCLEOTIDE SEQUENCE [LARGE SCALE GENOMIC DNA]</scope>
    <source>
        <strain evidence="6 7">R14</strain>
    </source>
</reference>
<keyword evidence="7" id="KW-1185">Reference proteome</keyword>
<dbReference type="STRING" id="542832.A0A3M6VVP2"/>
<evidence type="ECO:0000256" key="2">
    <source>
        <dbReference type="ARBA" id="ARBA00022574"/>
    </source>
</evidence>
<dbReference type="Gene3D" id="2.130.10.10">
    <property type="entry name" value="YVTN repeat-like/Quinoprotein amine dehydrogenase"/>
    <property type="match status" value="1"/>
</dbReference>
<dbReference type="InterPro" id="IPR015943">
    <property type="entry name" value="WD40/YVTN_repeat-like_dom_sf"/>
</dbReference>
<dbReference type="InterPro" id="IPR037850">
    <property type="entry name" value="RBBP5/Swd1"/>
</dbReference>
<dbReference type="VEuPathDB" id="FungiDB:DD237_001064"/>
<evidence type="ECO:0000256" key="5">
    <source>
        <dbReference type="SAM" id="MobiDB-lite"/>
    </source>
</evidence>
<dbReference type="GO" id="GO:0048188">
    <property type="term" value="C:Set1C/COMPASS complex"/>
    <property type="evidence" value="ECO:0007669"/>
    <property type="project" value="InterPro"/>
</dbReference>
<feature type="compositionally biased region" description="Basic and acidic residues" evidence="5">
    <location>
        <begin position="232"/>
        <end position="250"/>
    </location>
</feature>
<evidence type="ECO:0000256" key="4">
    <source>
        <dbReference type="ARBA" id="ARBA00023242"/>
    </source>
</evidence>
<feature type="compositionally biased region" description="Acidic residues" evidence="5">
    <location>
        <begin position="251"/>
        <end position="281"/>
    </location>
</feature>
<dbReference type="EMBL" id="QLLG01000008">
    <property type="protein sequence ID" value="RMX69996.1"/>
    <property type="molecule type" value="Genomic_DNA"/>
</dbReference>
<dbReference type="PANTHER" id="PTHR44040:SF1">
    <property type="entry name" value="RETINOBLASTOMA-BINDING PROTEIN 5"/>
    <property type="match status" value="1"/>
</dbReference>
<dbReference type="InterPro" id="IPR036322">
    <property type="entry name" value="WD40_repeat_dom_sf"/>
</dbReference>
<comment type="caution">
    <text evidence="6">The sequence shown here is derived from an EMBL/GenBank/DDBJ whole genome shotgun (WGS) entry which is preliminary data.</text>
</comment>
<keyword evidence="4" id="KW-0539">Nucleus</keyword>
<dbReference type="InterPro" id="IPR001680">
    <property type="entry name" value="WD40_rpt"/>
</dbReference>
<protein>
    <submittedName>
        <fullName evidence="6">Uncharacterized protein</fullName>
    </submittedName>
</protein>
<dbReference type="PANTHER" id="PTHR44040">
    <property type="entry name" value="RETINOBLASTOMA-BINDING PROTEIN 5"/>
    <property type="match status" value="1"/>
</dbReference>
<keyword evidence="2" id="KW-0853">WD repeat</keyword>
<sequence length="764" mass="84728">MVKNTLGDVILVRNKLTRFGRVGIFKISIRIDDLDAMKMLNESFLTMWNQVLRRIVHAEERQQEDRRRQQLAHAASAASSASTSAGLSSHLLVEASQSVLEDEKSLTGGRIVASSDKNKVLEPTKTVEEEGDDKEGADYLQKHLLSRPTSSWSCLEDTQQANCLALNTSYTLMAVGERDGRVTIWDNTTIRVITRELDPTLIALPTVESIKDADKLNGQEKATVKTKSGAKKKNETSLGNDERVVKKDDTSVEDEGEERTDDVVSVEEDVATEEEEKVDADEDKTLETTIEDEGDTVEGGAVLTLADLRVVRTALKVVSQCCWSCDSRWLFAGCEEKSTRRARLCVWNVEAATLVSAFKFDGTITSLSAHPLDPKMVLVSYWNSRPVLLNIVSGERTVLESVPLENAEITQSTPQSNSRHPVLASCARYGHSGKRIYCATSKSTLAVLDAVTLQCLDSFKLNVTIQFVDVCVNLRETAVLLTSSKGIHEFVMNPAVEPATPKDIQDIKSVMAAEEHPLGLREVALHSTGAVRAPWAVCCFSGGEEFVVGTPVVRHRHVGENGLFTWHRASTLGKTTGQHNVGVKDGVLTLTWDRLRQSVIAVSTSGALHVLEEKFTTTWPGAMYPAGFRLITDNELHLDVLDRDVEERKIEKEKLTEAAKHTPVDVFTVMNLRSEFQGECDFAGAFLSESSFDKLCYIPAIPIAHYHRRHLHQHHEGAFNEDRHFGLGQSVFEPLKDAMDKQKKGNARKLSSGGTNRNLKRRRK</sequence>
<organism evidence="6 7">
    <name type="scientific">Peronospora effusa</name>
    <dbReference type="NCBI Taxonomy" id="542832"/>
    <lineage>
        <taxon>Eukaryota</taxon>
        <taxon>Sar</taxon>
        <taxon>Stramenopiles</taxon>
        <taxon>Oomycota</taxon>
        <taxon>Peronosporomycetes</taxon>
        <taxon>Peronosporales</taxon>
        <taxon>Peronosporaceae</taxon>
        <taxon>Peronospora</taxon>
    </lineage>
</organism>
<dbReference type="AlphaFoldDB" id="A0A3M6VVP2"/>
<dbReference type="SUPFAM" id="SSF50978">
    <property type="entry name" value="WD40 repeat-like"/>
    <property type="match status" value="1"/>
</dbReference>
<dbReference type="SMART" id="SM00320">
    <property type="entry name" value="WD40"/>
    <property type="match status" value="4"/>
</dbReference>
<proteinExistence type="predicted"/>
<evidence type="ECO:0000313" key="7">
    <source>
        <dbReference type="Proteomes" id="UP000282087"/>
    </source>
</evidence>
<comment type="subcellular location">
    <subcellularLocation>
        <location evidence="1">Nucleus</location>
    </subcellularLocation>
</comment>
<name>A0A3M6VVP2_9STRA</name>
<evidence type="ECO:0000256" key="3">
    <source>
        <dbReference type="ARBA" id="ARBA00022737"/>
    </source>
</evidence>